<dbReference type="Proteomes" id="UP000184390">
    <property type="component" value="Unassembled WGS sequence"/>
</dbReference>
<evidence type="ECO:0000256" key="1">
    <source>
        <dbReference type="SAM" id="MobiDB-lite"/>
    </source>
</evidence>
<keyword evidence="3" id="KW-1185">Reference proteome</keyword>
<comment type="caution">
    <text evidence="2">The sequence shown here is derived from an EMBL/GenBank/DDBJ whole genome shotgun (WGS) entry which is preliminary data.</text>
</comment>
<proteinExistence type="predicted"/>
<dbReference type="RefSeq" id="WP_096519438.1">
    <property type="nucleotide sequence ID" value="NZ_BDIO01000006.1"/>
</dbReference>
<reference evidence="2 3" key="1">
    <citation type="submission" date="2016-11" db="EMBL/GenBank/DDBJ databases">
        <authorList>
            <person name="Varghese N."/>
            <person name="Submissions S."/>
        </authorList>
    </citation>
    <scope>NUCLEOTIDE SEQUENCE [LARGE SCALE GENOMIC DNA]</scope>
    <source>
        <strain evidence="2 3">PA</strain>
    </source>
</reference>
<dbReference type="PROSITE" id="PS51257">
    <property type="entry name" value="PROKAR_LIPOPROTEIN"/>
    <property type="match status" value="1"/>
</dbReference>
<name>A0ABY1I4U4_9ACTO</name>
<evidence type="ECO:0008006" key="4">
    <source>
        <dbReference type="Google" id="ProtNLM"/>
    </source>
</evidence>
<evidence type="ECO:0000313" key="2">
    <source>
        <dbReference type="EMBL" id="SHI59136.1"/>
    </source>
</evidence>
<protein>
    <recommendedName>
        <fullName evidence="4">META domain-containing protein</fullName>
    </recommendedName>
</protein>
<accession>A0ABY1I4U4</accession>
<sequence length="169" mass="17386">MRNAYPSRPGRPTRRLVLGLGAVGLPLLIAACSQSKDSKDSGSSSQQSAATGEPTAVQTTTGGEWVSRDDLVNPRPQAWDTWRAVDETTIELGFSSGPATCLGVHADVGESPDAVDINLSVGSLPGAPAQCPAILEIATVRVTLAAPLGDRIVVQSNFHGQGTRAADAG</sequence>
<feature type="region of interest" description="Disordered" evidence="1">
    <location>
        <begin position="36"/>
        <end position="73"/>
    </location>
</feature>
<organism evidence="2 3">
    <name type="scientific">Actinomyces denticolens</name>
    <dbReference type="NCBI Taxonomy" id="52767"/>
    <lineage>
        <taxon>Bacteria</taxon>
        <taxon>Bacillati</taxon>
        <taxon>Actinomycetota</taxon>
        <taxon>Actinomycetes</taxon>
        <taxon>Actinomycetales</taxon>
        <taxon>Actinomycetaceae</taxon>
        <taxon>Actinomyces</taxon>
    </lineage>
</organism>
<dbReference type="EMBL" id="FQYL01000003">
    <property type="protein sequence ID" value="SHI59136.1"/>
    <property type="molecule type" value="Genomic_DNA"/>
</dbReference>
<gene>
    <name evidence="2" type="ORF">SAMN05216246_10380</name>
</gene>
<evidence type="ECO:0000313" key="3">
    <source>
        <dbReference type="Proteomes" id="UP000184390"/>
    </source>
</evidence>
<feature type="compositionally biased region" description="Low complexity" evidence="1">
    <location>
        <begin position="36"/>
        <end position="48"/>
    </location>
</feature>